<feature type="compositionally biased region" description="Basic and acidic residues" evidence="1">
    <location>
        <begin position="405"/>
        <end position="520"/>
    </location>
</feature>
<dbReference type="STRING" id="158607.A0A2P5HRR4"/>
<feature type="compositionally biased region" description="Basic and acidic residues" evidence="1">
    <location>
        <begin position="539"/>
        <end position="615"/>
    </location>
</feature>
<dbReference type="PANTHER" id="PTHR42081:SF1">
    <property type="entry name" value="ZINC FINGER PROTEIN DHHC DOMAIN CONTAINING PROTEIN"/>
    <property type="match status" value="1"/>
</dbReference>
<dbReference type="EMBL" id="MAVT02000893">
    <property type="protein sequence ID" value="POS72942.1"/>
    <property type="molecule type" value="Genomic_DNA"/>
</dbReference>
<dbReference type="OrthoDB" id="5418088at2759"/>
<feature type="compositionally biased region" description="Basic and acidic residues" evidence="1">
    <location>
        <begin position="691"/>
        <end position="727"/>
    </location>
</feature>
<feature type="compositionally biased region" description="Basic and acidic residues" evidence="1">
    <location>
        <begin position="658"/>
        <end position="684"/>
    </location>
</feature>
<feature type="compositionally biased region" description="Basic and acidic residues" evidence="1">
    <location>
        <begin position="862"/>
        <end position="911"/>
    </location>
</feature>
<feature type="compositionally biased region" description="Low complexity" evidence="1">
    <location>
        <begin position="523"/>
        <end position="535"/>
    </location>
</feature>
<feature type="region of interest" description="Disordered" evidence="1">
    <location>
        <begin position="44"/>
        <end position="177"/>
    </location>
</feature>
<comment type="caution">
    <text evidence="3">The sequence shown here is derived from an EMBL/GenBank/DDBJ whole genome shotgun (WGS) entry which is preliminary data.</text>
</comment>
<feature type="compositionally biased region" description="Basic and acidic residues" evidence="1">
    <location>
        <begin position="817"/>
        <end position="833"/>
    </location>
</feature>
<feature type="domain" description="DUF8035" evidence="2">
    <location>
        <begin position="766"/>
        <end position="818"/>
    </location>
</feature>
<gene>
    <name evidence="3" type="ORF">DHEL01_v208664</name>
</gene>
<feature type="compositionally biased region" description="Basic residues" evidence="1">
    <location>
        <begin position="912"/>
        <end position="921"/>
    </location>
</feature>
<dbReference type="Pfam" id="PF26118">
    <property type="entry name" value="DUF8035"/>
    <property type="match status" value="1"/>
</dbReference>
<feature type="region of interest" description="Disordered" evidence="1">
    <location>
        <begin position="1"/>
        <end position="24"/>
    </location>
</feature>
<feature type="region of interest" description="Disordered" evidence="1">
    <location>
        <begin position="815"/>
        <end position="934"/>
    </location>
</feature>
<feature type="compositionally biased region" description="Low complexity" evidence="1">
    <location>
        <begin position="121"/>
        <end position="137"/>
    </location>
</feature>
<feature type="compositionally biased region" description="Polar residues" evidence="1">
    <location>
        <begin position="87"/>
        <end position="103"/>
    </location>
</feature>
<evidence type="ECO:0000256" key="1">
    <source>
        <dbReference type="SAM" id="MobiDB-lite"/>
    </source>
</evidence>
<dbReference type="InterPro" id="IPR058348">
    <property type="entry name" value="DUF8035"/>
</dbReference>
<dbReference type="Proteomes" id="UP000094444">
    <property type="component" value="Unassembled WGS sequence"/>
</dbReference>
<feature type="compositionally biased region" description="Low complexity" evidence="1">
    <location>
        <begin position="69"/>
        <end position="79"/>
    </location>
</feature>
<organism evidence="3 4">
    <name type="scientific">Diaporthe helianthi</name>
    <dbReference type="NCBI Taxonomy" id="158607"/>
    <lineage>
        <taxon>Eukaryota</taxon>
        <taxon>Fungi</taxon>
        <taxon>Dikarya</taxon>
        <taxon>Ascomycota</taxon>
        <taxon>Pezizomycotina</taxon>
        <taxon>Sordariomycetes</taxon>
        <taxon>Sordariomycetidae</taxon>
        <taxon>Diaporthales</taxon>
        <taxon>Diaporthaceae</taxon>
        <taxon>Diaporthe</taxon>
    </lineage>
</organism>
<evidence type="ECO:0000313" key="4">
    <source>
        <dbReference type="Proteomes" id="UP000094444"/>
    </source>
</evidence>
<evidence type="ECO:0000259" key="2">
    <source>
        <dbReference type="Pfam" id="PF26118"/>
    </source>
</evidence>
<dbReference type="PANTHER" id="PTHR42081">
    <property type="entry name" value="ZINC FINGER PROTEIN DHHC DOMAIN CONTAINING PROTEIN"/>
    <property type="match status" value="1"/>
</dbReference>
<feature type="region of interest" description="Disordered" evidence="1">
    <location>
        <begin position="300"/>
        <end position="766"/>
    </location>
</feature>
<feature type="compositionally biased region" description="Basic and acidic residues" evidence="1">
    <location>
        <begin position="371"/>
        <end position="396"/>
    </location>
</feature>
<feature type="compositionally biased region" description="Basic and acidic residues" evidence="1">
    <location>
        <begin position="339"/>
        <end position="348"/>
    </location>
</feature>
<reference evidence="3" key="1">
    <citation type="submission" date="2017-09" db="EMBL/GenBank/DDBJ databases">
        <title>Polyketide synthases of a Diaporthe helianthi virulent isolate.</title>
        <authorList>
            <person name="Baroncelli R."/>
        </authorList>
    </citation>
    <scope>NUCLEOTIDE SEQUENCE [LARGE SCALE GENOMIC DNA]</scope>
    <source>
        <strain evidence="3">7/96</strain>
    </source>
</reference>
<keyword evidence="4" id="KW-1185">Reference proteome</keyword>
<feature type="compositionally biased region" description="Basic and acidic residues" evidence="1">
    <location>
        <begin position="922"/>
        <end position="934"/>
    </location>
</feature>
<sequence length="934" mass="109058">MGDRYRYNSGRRSPTFNPARMSMPTMSSGYSSFYGGDIHVMPSSRYESVAPQPSHHHNHRHGSNDWRGPNVPVTTTTYTVRKDPVTRSSSIRENSRTRSSTMDATAKRPPIIVTTRQSKEPAVSHGPSSHHPASPAPDRGRDAYRSSDEDQYYAQPASSIRSRSHTRPYHASGSISSTLDNDEFLRLRQRTNDDRLAPSRNGHRRERPSSIYTDPPRLSTKTVDLGDTGYEYTNPSDLARYDLDNDKVHTRRRRDSFDRNTYYRPSVNVGTDVARPYEGRVRAPPPSRALDSYNRRIAEDSTAGIYDRPTIRMPAPPVIPVPTPDRRSSQLDIPPSPVERSDRIERRPSRTSHRPVSLYQDGPTRVSQPEDLYRARDDHYGSRDHRDRDYQRDEGVGNRGFGVRVDSDKKDDRLREREREEFPPVRERRTEQRRDSRVDDWEREPKRRSEDDLTHREARKYGRDQGRKEDDHRTDNRKSGKDEYARGEDERNRDRDRDREREKEKEKDKEKDKDKMRDKVATGLSIAAGALGLGAMSHKSKDEEEKERSPKRRADDEIRKDEAEERQKPPRKETGKETDERPIPRDETEERSRRERDLDGVDDKERNRHETEARLSGDPTKGGARDASSSDESKPRRRQRPSSAFRPNDTAGLMALKEQLRAKEESDKENEKAANDESSSERHRQPSPSKRGAEPGDEIRGREAVAGGDDKQVRVVSPPRDKDDKKPIKGILKQPKVQFPEEPNPVREGVAPHKDDKSKSNVPPGARWTKISRKLVNPEALTIGKERFEVRDDFVIVLRVLNKEEIEAYTAATAQLREMRRQEYDKEQERDRDDDRDDEDDEDRRRPHRSHRRDPRDEEEDEKKRREDKIQREREKDRERERDARSKRHRNEEDEEPRRLEYYADENERGGLPHRSHRHREREREKVSVSVRPE</sequence>
<evidence type="ECO:0000313" key="3">
    <source>
        <dbReference type="EMBL" id="POS72942.1"/>
    </source>
</evidence>
<dbReference type="AlphaFoldDB" id="A0A2P5HRR4"/>
<feature type="region of interest" description="Disordered" evidence="1">
    <location>
        <begin position="189"/>
        <end position="231"/>
    </location>
</feature>
<feature type="compositionally biased region" description="Pro residues" evidence="1">
    <location>
        <begin position="314"/>
        <end position="323"/>
    </location>
</feature>
<dbReference type="InParanoid" id="A0A2P5HRR4"/>
<feature type="compositionally biased region" description="Basic and acidic residues" evidence="1">
    <location>
        <begin position="138"/>
        <end position="148"/>
    </location>
</feature>
<name>A0A2P5HRR4_DIAHE</name>
<accession>A0A2P5HRR4</accession>
<protein>
    <recommendedName>
        <fullName evidence="2">DUF8035 domain-containing protein</fullName>
    </recommendedName>
</protein>
<feature type="compositionally biased region" description="Basic and acidic residues" evidence="1">
    <location>
        <begin position="750"/>
        <end position="759"/>
    </location>
</feature>
<proteinExistence type="predicted"/>